<protein>
    <submittedName>
        <fullName evidence="2">Uncharacterized protein</fullName>
    </submittedName>
</protein>
<dbReference type="Proteomes" id="UP000005237">
    <property type="component" value="Unassembled WGS sequence"/>
</dbReference>
<dbReference type="EnsemblMetazoa" id="CJA21217.1">
    <property type="protein sequence ID" value="CJA21217.1"/>
    <property type="gene ID" value="WBGene00176789"/>
</dbReference>
<evidence type="ECO:0000313" key="3">
    <source>
        <dbReference type="Proteomes" id="UP000005237"/>
    </source>
</evidence>
<evidence type="ECO:0000256" key="1">
    <source>
        <dbReference type="SAM" id="MobiDB-lite"/>
    </source>
</evidence>
<evidence type="ECO:0000313" key="2">
    <source>
        <dbReference type="EnsemblMetazoa" id="CJA21217.1"/>
    </source>
</evidence>
<proteinExistence type="predicted"/>
<dbReference type="AlphaFoldDB" id="A0A8R1E5F8"/>
<sequence length="166" mass="18776">MEVVISTNLAGHIRKTTLSKADLHHILREGITINDDSLEEEVEPDMIIGDDYLPEFLKGNMLKLPSGVYLMGTKVGHTTWGKPSTRTPTDSRDSALLDKDHLMFTAIPEEDKDSGRQAEELQQLDTQIKSEFKHSGPLAEEISEDNKETMARFEDTIERREDGYQC</sequence>
<organism evidence="2 3">
    <name type="scientific">Caenorhabditis japonica</name>
    <dbReference type="NCBI Taxonomy" id="281687"/>
    <lineage>
        <taxon>Eukaryota</taxon>
        <taxon>Metazoa</taxon>
        <taxon>Ecdysozoa</taxon>
        <taxon>Nematoda</taxon>
        <taxon>Chromadorea</taxon>
        <taxon>Rhabditida</taxon>
        <taxon>Rhabditina</taxon>
        <taxon>Rhabditomorpha</taxon>
        <taxon>Rhabditoidea</taxon>
        <taxon>Rhabditidae</taxon>
        <taxon>Peloderinae</taxon>
        <taxon>Caenorhabditis</taxon>
    </lineage>
</organism>
<name>A0A8R1E5F8_CAEJA</name>
<reference evidence="3" key="1">
    <citation type="submission" date="2010-08" db="EMBL/GenBank/DDBJ databases">
        <authorList>
            <consortium name="Caenorhabditis japonica Sequencing Consortium"/>
            <person name="Wilson R.K."/>
        </authorList>
    </citation>
    <scope>NUCLEOTIDE SEQUENCE [LARGE SCALE GENOMIC DNA]</scope>
    <source>
        <strain evidence="3">DF5081</strain>
    </source>
</reference>
<accession>A0A8R1E5F8</accession>
<reference evidence="2" key="2">
    <citation type="submission" date="2022-06" db="UniProtKB">
        <authorList>
            <consortium name="EnsemblMetazoa"/>
        </authorList>
    </citation>
    <scope>IDENTIFICATION</scope>
    <source>
        <strain evidence="2">DF5081</strain>
    </source>
</reference>
<keyword evidence="3" id="KW-1185">Reference proteome</keyword>
<feature type="region of interest" description="Disordered" evidence="1">
    <location>
        <begin position="128"/>
        <end position="149"/>
    </location>
</feature>